<dbReference type="InterPro" id="IPR032675">
    <property type="entry name" value="LRR_dom_sf"/>
</dbReference>
<evidence type="ECO:0000313" key="2">
    <source>
        <dbReference type="Proteomes" id="UP001362999"/>
    </source>
</evidence>
<accession>A0AAV9ZBU3</accession>
<keyword evidence="2" id="KW-1185">Reference proteome</keyword>
<name>A0AAV9ZBU3_9AGAR</name>
<reference evidence="1 2" key="1">
    <citation type="journal article" date="2024" name="J Genomics">
        <title>Draft genome sequencing and assembly of Favolaschia claudopus CIRM-BRFM 2984 isolated from oak limbs.</title>
        <authorList>
            <person name="Navarro D."/>
            <person name="Drula E."/>
            <person name="Chaduli D."/>
            <person name="Cazenave R."/>
            <person name="Ahrendt S."/>
            <person name="Wang J."/>
            <person name="Lipzen A."/>
            <person name="Daum C."/>
            <person name="Barry K."/>
            <person name="Grigoriev I.V."/>
            <person name="Favel A."/>
            <person name="Rosso M.N."/>
            <person name="Martin F."/>
        </authorList>
    </citation>
    <scope>NUCLEOTIDE SEQUENCE [LARGE SCALE GENOMIC DNA]</scope>
    <source>
        <strain evidence="1 2">CIRM-BRFM 2984</strain>
    </source>
</reference>
<dbReference type="SUPFAM" id="SSF52047">
    <property type="entry name" value="RNI-like"/>
    <property type="match status" value="1"/>
</dbReference>
<dbReference type="Proteomes" id="UP001362999">
    <property type="component" value="Unassembled WGS sequence"/>
</dbReference>
<protein>
    <recommendedName>
        <fullName evidence="3">F-box protein</fullName>
    </recommendedName>
</protein>
<evidence type="ECO:0000313" key="1">
    <source>
        <dbReference type="EMBL" id="KAK6977312.1"/>
    </source>
</evidence>
<comment type="caution">
    <text evidence="1">The sequence shown here is derived from an EMBL/GenBank/DDBJ whole genome shotgun (WGS) entry which is preliminary data.</text>
</comment>
<dbReference type="Gene3D" id="3.80.10.10">
    <property type="entry name" value="Ribonuclease Inhibitor"/>
    <property type="match status" value="1"/>
</dbReference>
<dbReference type="EMBL" id="JAWWNJ010000170">
    <property type="protein sequence ID" value="KAK6977312.1"/>
    <property type="molecule type" value="Genomic_DNA"/>
</dbReference>
<gene>
    <name evidence="1" type="ORF">R3P38DRAFT_3237448</name>
</gene>
<dbReference type="AlphaFoldDB" id="A0AAV9ZBU3"/>
<evidence type="ECO:0008006" key="3">
    <source>
        <dbReference type="Google" id="ProtNLM"/>
    </source>
</evidence>
<proteinExistence type="predicted"/>
<sequence>MDMEHIKFVCERAGKSTRQTTFHISADPAAEPGADDMEGCEGMDALEEWARTVGALLSPVVVRARSIRVDCADPYGLFLLLSHMGAQNALGLSQLRCYSMIRRTDDFDYLGPIQSPRLQLLSVSRINPIGLAPTNSRPNLLHNVTVLRLCYVVPDLTWDQAILILSSCAALEELDVVAMPIVGDPGTTVLHLPHLRTLYMEISERGALQLAAIIRVPAIEYLTVRGESWDDWDRLVSECGEMLRKVKRCCICTYYYSLRIKDFIGELHSARVIDIRSGGARFTSSLTRSDGPGPPTLKHLKRWFVAADLSSPNADVLFDWPGSAVETIYAWTKEERDDRFMEWKQTGDGYKLTRISINIERLWE</sequence>
<organism evidence="1 2">
    <name type="scientific">Favolaschia claudopus</name>
    <dbReference type="NCBI Taxonomy" id="2862362"/>
    <lineage>
        <taxon>Eukaryota</taxon>
        <taxon>Fungi</taxon>
        <taxon>Dikarya</taxon>
        <taxon>Basidiomycota</taxon>
        <taxon>Agaricomycotina</taxon>
        <taxon>Agaricomycetes</taxon>
        <taxon>Agaricomycetidae</taxon>
        <taxon>Agaricales</taxon>
        <taxon>Marasmiineae</taxon>
        <taxon>Mycenaceae</taxon>
        <taxon>Favolaschia</taxon>
    </lineage>
</organism>